<feature type="transmembrane region" description="Helical" evidence="7">
    <location>
        <begin position="48"/>
        <end position="69"/>
    </location>
</feature>
<protein>
    <submittedName>
        <fullName evidence="9">MFS transporter</fullName>
    </submittedName>
</protein>
<feature type="domain" description="Major facilitator superfamily (MFS) profile" evidence="8">
    <location>
        <begin position="15"/>
        <end position="399"/>
    </location>
</feature>
<evidence type="ECO:0000313" key="9">
    <source>
        <dbReference type="EMBL" id="QGW77034.1"/>
    </source>
</evidence>
<dbReference type="PANTHER" id="PTHR23513:SF11">
    <property type="entry name" value="STAPHYLOFERRIN A TRANSPORTER"/>
    <property type="match status" value="1"/>
</dbReference>
<keyword evidence="6 7" id="KW-0472">Membrane</keyword>
<feature type="transmembrane region" description="Helical" evidence="7">
    <location>
        <begin position="105"/>
        <end position="123"/>
    </location>
</feature>
<evidence type="ECO:0000256" key="5">
    <source>
        <dbReference type="ARBA" id="ARBA00022989"/>
    </source>
</evidence>
<evidence type="ECO:0000313" key="10">
    <source>
        <dbReference type="Proteomes" id="UP000426235"/>
    </source>
</evidence>
<organism evidence="9 10">
    <name type="scientific">Pseudomonas alkylphenolica</name>
    <dbReference type="NCBI Taxonomy" id="237609"/>
    <lineage>
        <taxon>Bacteria</taxon>
        <taxon>Pseudomonadati</taxon>
        <taxon>Pseudomonadota</taxon>
        <taxon>Gammaproteobacteria</taxon>
        <taxon>Pseudomonadales</taxon>
        <taxon>Pseudomonadaceae</taxon>
        <taxon>Pseudomonas</taxon>
    </lineage>
</organism>
<dbReference type="EMBL" id="CP046621">
    <property type="protein sequence ID" value="QGW77034.1"/>
    <property type="molecule type" value="Genomic_DNA"/>
</dbReference>
<dbReference type="CDD" id="cd06173">
    <property type="entry name" value="MFS_MefA_like"/>
    <property type="match status" value="1"/>
</dbReference>
<dbReference type="GO" id="GO:0005886">
    <property type="term" value="C:plasma membrane"/>
    <property type="evidence" value="ECO:0007669"/>
    <property type="project" value="UniProtKB-SubCell"/>
</dbReference>
<evidence type="ECO:0000256" key="6">
    <source>
        <dbReference type="ARBA" id="ARBA00023136"/>
    </source>
</evidence>
<dbReference type="AlphaFoldDB" id="A0A6I6H743"/>
<evidence type="ECO:0000256" key="3">
    <source>
        <dbReference type="ARBA" id="ARBA00022475"/>
    </source>
</evidence>
<keyword evidence="5 7" id="KW-1133">Transmembrane helix</keyword>
<evidence type="ECO:0000256" key="4">
    <source>
        <dbReference type="ARBA" id="ARBA00022692"/>
    </source>
</evidence>
<keyword evidence="2" id="KW-0813">Transport</keyword>
<dbReference type="Gene3D" id="1.20.1250.20">
    <property type="entry name" value="MFS general substrate transporter like domains"/>
    <property type="match status" value="1"/>
</dbReference>
<keyword evidence="4 7" id="KW-0812">Transmembrane</keyword>
<feature type="transmembrane region" description="Helical" evidence="7">
    <location>
        <begin position="226"/>
        <end position="248"/>
    </location>
</feature>
<feature type="transmembrane region" description="Helical" evidence="7">
    <location>
        <begin position="20"/>
        <end position="42"/>
    </location>
</feature>
<proteinExistence type="predicted"/>
<dbReference type="InterPro" id="IPR020846">
    <property type="entry name" value="MFS_dom"/>
</dbReference>
<feature type="transmembrane region" description="Helical" evidence="7">
    <location>
        <begin position="347"/>
        <end position="371"/>
    </location>
</feature>
<feature type="transmembrane region" description="Helical" evidence="7">
    <location>
        <begin position="286"/>
        <end position="305"/>
    </location>
</feature>
<dbReference type="PANTHER" id="PTHR23513">
    <property type="entry name" value="INTEGRAL MEMBRANE EFFLUX PROTEIN-RELATED"/>
    <property type="match status" value="1"/>
</dbReference>
<dbReference type="InterPro" id="IPR036259">
    <property type="entry name" value="MFS_trans_sf"/>
</dbReference>
<dbReference type="RefSeq" id="WP_157192063.1">
    <property type="nucleotide sequence ID" value="NZ_CP046621.1"/>
</dbReference>
<name>A0A6I6H743_9PSED</name>
<accession>A0A6I6H743</accession>
<evidence type="ECO:0000259" key="8">
    <source>
        <dbReference type="PROSITE" id="PS50850"/>
    </source>
</evidence>
<gene>
    <name evidence="9" type="ORF">GPJ81_10210</name>
</gene>
<feature type="transmembrane region" description="Helical" evidence="7">
    <location>
        <begin position="166"/>
        <end position="194"/>
    </location>
</feature>
<keyword evidence="3" id="KW-1003">Cell membrane</keyword>
<evidence type="ECO:0000256" key="1">
    <source>
        <dbReference type="ARBA" id="ARBA00004651"/>
    </source>
</evidence>
<evidence type="ECO:0000256" key="7">
    <source>
        <dbReference type="SAM" id="Phobius"/>
    </source>
</evidence>
<dbReference type="PROSITE" id="PS50850">
    <property type="entry name" value="MFS"/>
    <property type="match status" value="1"/>
</dbReference>
<keyword evidence="10" id="KW-1185">Reference proteome</keyword>
<comment type="subcellular location">
    <subcellularLocation>
        <location evidence="1">Cell membrane</location>
        <topology evidence="1">Multi-pass membrane protein</topology>
    </subcellularLocation>
</comment>
<dbReference type="Proteomes" id="UP000426235">
    <property type="component" value="Chromosome"/>
</dbReference>
<dbReference type="GO" id="GO:0022857">
    <property type="term" value="F:transmembrane transporter activity"/>
    <property type="evidence" value="ECO:0007669"/>
    <property type="project" value="InterPro"/>
</dbReference>
<dbReference type="InterPro" id="IPR010290">
    <property type="entry name" value="TM_effector"/>
</dbReference>
<reference evidence="9" key="1">
    <citation type="submission" date="2019-12" db="EMBL/GenBank/DDBJ databases">
        <title>Hybrid Genome Assemblies of two High G+C Isolates from Undergraduate Microbiology Courses.</title>
        <authorList>
            <person name="Ne Ville C.J."/>
            <person name="Enright D."/>
            <person name="Hernandez I."/>
            <person name="Dodsworth J."/>
            <person name="Orwin P.M."/>
        </authorList>
    </citation>
    <scope>NUCLEOTIDE SEQUENCE [LARGE SCALE GENOMIC DNA]</scope>
    <source>
        <strain evidence="9">Neo</strain>
    </source>
</reference>
<evidence type="ECO:0000256" key="2">
    <source>
        <dbReference type="ARBA" id="ARBA00022448"/>
    </source>
</evidence>
<dbReference type="SUPFAM" id="SSF103473">
    <property type="entry name" value="MFS general substrate transporter"/>
    <property type="match status" value="1"/>
</dbReference>
<feature type="transmembrane region" description="Helical" evidence="7">
    <location>
        <begin position="311"/>
        <end position="335"/>
    </location>
</feature>
<feature type="transmembrane region" description="Helical" evidence="7">
    <location>
        <begin position="260"/>
        <end position="279"/>
    </location>
</feature>
<sequence length="402" mass="42774">MRHWPSSLRALRHRNFRLYFIGHAISTLGTWIQQVALSWLIYRLTDSVALLGLTTFAALIPQLLVGPFAGAWIDRHDKRRLLIMVEAALALQALILAGLTASELIGPGLIVAMAALLGVLNAVDTPLRQSLLSQFVDDRQDLPNALALNALLFTLSRFIGPPLAGLLLAVVSEAVCFSLNAASYLALVIGLACVRQLPSQRASGSFRNVFREGMRYALDNTQVKQLMLSVMVINLTASSYVVLLPVFARDIFAGDARTLGWLWGAAGLGSLIASVVLAGNRNTAPLGRFILASAAGSALAMLVFAASTQLWLSLLAMAVLGFAITLCNVGTNILLQSEAPEALRGRVVALYTSTRFGFDAIGGLLAGLLAAHLGAPAVLLGAGALLLVYCSWAARRSRVKHG</sequence>
<dbReference type="Pfam" id="PF05977">
    <property type="entry name" value="MFS_3"/>
    <property type="match status" value="1"/>
</dbReference>
<feature type="transmembrane region" description="Helical" evidence="7">
    <location>
        <begin position="377"/>
        <end position="394"/>
    </location>
</feature>